<dbReference type="RefSeq" id="WP_267564335.1">
    <property type="nucleotide sequence ID" value="NZ_JAPNTZ010000006.1"/>
</dbReference>
<comment type="caution">
    <text evidence="2">The sequence shown here is derived from an EMBL/GenBank/DDBJ whole genome shotgun (WGS) entry which is preliminary data.</text>
</comment>
<reference evidence="2" key="1">
    <citation type="submission" date="2022-11" db="EMBL/GenBank/DDBJ databases">
        <authorList>
            <person name="Somphong A."/>
            <person name="Phongsopitanun W."/>
        </authorList>
    </citation>
    <scope>NUCLEOTIDE SEQUENCE</scope>
    <source>
        <strain evidence="2">Pm04-4</strain>
    </source>
</reference>
<evidence type="ECO:0000256" key="1">
    <source>
        <dbReference type="SAM" id="Phobius"/>
    </source>
</evidence>
<feature type="transmembrane region" description="Helical" evidence="1">
    <location>
        <begin position="43"/>
        <end position="62"/>
    </location>
</feature>
<keyword evidence="1" id="KW-0472">Membrane</keyword>
<name>A0ABT4B145_9ACTN</name>
<evidence type="ECO:0000313" key="3">
    <source>
        <dbReference type="Proteomes" id="UP001151002"/>
    </source>
</evidence>
<sequence>MSVAVLLLVAAAIVAGFHASRRPPARRPARATRPHAWVPTAGFLTATALLFALLFAAAFTAGS</sequence>
<evidence type="ECO:0000313" key="2">
    <source>
        <dbReference type="EMBL" id="MCY1140189.1"/>
    </source>
</evidence>
<keyword evidence="1" id="KW-1133">Transmembrane helix</keyword>
<dbReference type="Proteomes" id="UP001151002">
    <property type="component" value="Unassembled WGS sequence"/>
</dbReference>
<protein>
    <submittedName>
        <fullName evidence="2">Uncharacterized protein</fullName>
    </submittedName>
</protein>
<keyword evidence="1" id="KW-0812">Transmembrane</keyword>
<dbReference type="EMBL" id="JAPNTZ010000006">
    <property type="protein sequence ID" value="MCY1140189.1"/>
    <property type="molecule type" value="Genomic_DNA"/>
</dbReference>
<proteinExistence type="predicted"/>
<keyword evidence="3" id="KW-1185">Reference proteome</keyword>
<organism evidence="2 3">
    <name type="scientific">Paractinoplanes pyxinae</name>
    <dbReference type="NCBI Taxonomy" id="2997416"/>
    <lineage>
        <taxon>Bacteria</taxon>
        <taxon>Bacillati</taxon>
        <taxon>Actinomycetota</taxon>
        <taxon>Actinomycetes</taxon>
        <taxon>Micromonosporales</taxon>
        <taxon>Micromonosporaceae</taxon>
        <taxon>Paractinoplanes</taxon>
    </lineage>
</organism>
<gene>
    <name evidence="2" type="ORF">OWR29_19490</name>
</gene>
<accession>A0ABT4B145</accession>